<dbReference type="Proteomes" id="UP000594363">
    <property type="component" value="Segment"/>
</dbReference>
<gene>
    <name evidence="1" type="primary">14</name>
    <name evidence="1" type="ORF">Jinkies_14</name>
</gene>
<accession>A0A7S5WYH2</accession>
<organism evidence="1 2">
    <name type="scientific">Arthrobacter phage Jinkies</name>
    <dbReference type="NCBI Taxonomy" id="2743903"/>
    <lineage>
        <taxon>Viruses</taxon>
        <taxon>Duplodnaviria</taxon>
        <taxon>Heunggongvirae</taxon>
        <taxon>Uroviricota</taxon>
        <taxon>Caudoviricetes</taxon>
        <taxon>Berryhillviridae</taxon>
        <taxon>Jinkiesvirus</taxon>
        <taxon>Jinkiesvirus jinkies</taxon>
    </lineage>
</organism>
<name>A0A7S5WYH2_9CAUD</name>
<evidence type="ECO:0000313" key="1">
    <source>
        <dbReference type="EMBL" id="QKY78962.1"/>
    </source>
</evidence>
<dbReference type="EMBL" id="MT498043">
    <property type="protein sequence ID" value="QKY78962.1"/>
    <property type="molecule type" value="Genomic_DNA"/>
</dbReference>
<sequence>MLGPEGVTRAVHQAAKATLPARLAEFRERYSTAPGELVDFTEIYPDEVNARSIEKFPFLAIVIPATTGKQFNRQTDVDAFYEEYSYRYTVQLYAYAMGASTAATSKAIKRYTLAVREAFLANKILPTPDTDSAQIDPATLVESYSELDKKDNKFIAASIVQFEIVTHERLYFPNPFGDEPATIELGPALEQHPYYTE</sequence>
<keyword evidence="2" id="KW-1185">Reference proteome</keyword>
<reference evidence="1 2" key="1">
    <citation type="submission" date="2020-05" db="EMBL/GenBank/DDBJ databases">
        <authorList>
            <person name="Bohanan V.A."/>
            <person name="Brazelton B.R."/>
            <person name="Coffey L.M."/>
            <person name="Donovan A.R."/>
            <person name="Gales A.C."/>
            <person name="Glasscock A.J."/>
            <person name="Grill M."/>
            <person name="Harper M.C."/>
            <person name="Hollowell C.E."/>
            <person name="Liu T.Y."/>
            <person name="Mansour C."/>
            <person name="McDowell A.D."/>
            <person name="Miller T.E."/>
            <person name="Nash A.G."/>
            <person name="Seo J."/>
            <person name="Sherman Z.A."/>
            <person name="Albert R.M."/>
            <person name="Ayala A."/>
            <person name="Monti D.L."/>
            <person name="Garlena R.A."/>
            <person name="Russell D.A."/>
            <person name="Pope W.H."/>
            <person name="Jacobs-Sera D."/>
            <person name="Hatfull G.F."/>
        </authorList>
    </citation>
    <scope>NUCLEOTIDE SEQUENCE [LARGE SCALE GENOMIC DNA]</scope>
</reference>
<evidence type="ECO:0008006" key="3">
    <source>
        <dbReference type="Google" id="ProtNLM"/>
    </source>
</evidence>
<protein>
    <recommendedName>
        <fullName evidence="3">Tail terminator</fullName>
    </recommendedName>
</protein>
<evidence type="ECO:0000313" key="2">
    <source>
        <dbReference type="Proteomes" id="UP000594363"/>
    </source>
</evidence>
<proteinExistence type="predicted"/>